<gene>
    <name evidence="2" type="ORF">PR018_08170</name>
</gene>
<dbReference type="EMBL" id="CP117267">
    <property type="protein sequence ID" value="WFS24455.1"/>
    <property type="molecule type" value="Genomic_DNA"/>
</dbReference>
<dbReference type="RefSeq" id="WP_153816507.1">
    <property type="nucleotide sequence ID" value="NZ_CP117267.1"/>
</dbReference>
<feature type="signal peptide" evidence="1">
    <location>
        <begin position="1"/>
        <end position="20"/>
    </location>
</feature>
<evidence type="ECO:0000313" key="3">
    <source>
        <dbReference type="Proteomes" id="UP000318939"/>
    </source>
</evidence>
<evidence type="ECO:0000313" key="2">
    <source>
        <dbReference type="EMBL" id="WFS24455.1"/>
    </source>
</evidence>
<reference evidence="2" key="1">
    <citation type="journal article" date="2019" name="Phytopathology">
        <title>A Novel Group of Rhizobium tumorigenes-Like Agrobacteria Associated with Crown Gall Disease of Rhododendron and Blueberry.</title>
        <authorList>
            <person name="Kuzmanovic N."/>
            <person name="Behrens P."/>
            <person name="Idczak E."/>
            <person name="Wagner S."/>
            <person name="Gotz M."/>
            <person name="Sproer C."/>
            <person name="Bunk B."/>
            <person name="Overmann J."/>
            <person name="Smalla K."/>
        </authorList>
    </citation>
    <scope>NUCLEOTIDE SEQUENCE</scope>
    <source>
        <strain evidence="2">Rho-6.2</strain>
    </source>
</reference>
<evidence type="ECO:0000256" key="1">
    <source>
        <dbReference type="SAM" id="SignalP"/>
    </source>
</evidence>
<keyword evidence="1" id="KW-0732">Signal</keyword>
<feature type="chain" id="PRO_5045111833" evidence="1">
    <location>
        <begin position="21"/>
        <end position="54"/>
    </location>
</feature>
<reference evidence="2" key="2">
    <citation type="journal article" date="2023" name="MicrobiologyOpen">
        <title>Genomics of the tumorigenes clade of the family Rhizobiaceae and description of Rhizobium rhododendri sp. nov.</title>
        <authorList>
            <person name="Kuzmanovic N."/>
            <person name="diCenzo G.C."/>
            <person name="Bunk B."/>
            <person name="Sproeer C."/>
            <person name="Fruehling A."/>
            <person name="Neumann-Schaal M."/>
            <person name="Overmann J."/>
            <person name="Smalla K."/>
        </authorList>
    </citation>
    <scope>NUCLEOTIDE SEQUENCE</scope>
    <source>
        <strain evidence="2">Rho-6.2</strain>
    </source>
</reference>
<proteinExistence type="predicted"/>
<dbReference type="Proteomes" id="UP000318939">
    <property type="component" value="Chromosome"/>
</dbReference>
<organism evidence="2 3">
    <name type="scientific">Rhizobium rhododendri</name>
    <dbReference type="NCBI Taxonomy" id="2506430"/>
    <lineage>
        <taxon>Bacteria</taxon>
        <taxon>Pseudomonadati</taxon>
        <taxon>Pseudomonadota</taxon>
        <taxon>Alphaproteobacteria</taxon>
        <taxon>Hyphomicrobiales</taxon>
        <taxon>Rhizobiaceae</taxon>
        <taxon>Rhizobium/Agrobacterium group</taxon>
        <taxon>Rhizobium</taxon>
    </lineage>
</organism>
<sequence length="54" mass="5798">MAFKRLISNKAITKVLAATAAVGSFCRTALPFLETVGMKAGTRRQWPAAEMDGL</sequence>
<keyword evidence="3" id="KW-1185">Reference proteome</keyword>
<protein>
    <submittedName>
        <fullName evidence="2">Uncharacterized protein</fullName>
    </submittedName>
</protein>
<name>A0ABY8IN64_9HYPH</name>
<accession>A0ABY8IN64</accession>